<dbReference type="OrthoDB" id="9805770at2"/>
<evidence type="ECO:0000256" key="3">
    <source>
        <dbReference type="ARBA" id="ARBA00023315"/>
    </source>
</evidence>
<sequence length="145" mass="15777">MAASKRHIPHFSSIEEVDVTKLEEMPSDRNAARGNKPKLTILSMLITAICKILPDHPMLNAPFDDEAGIVSRFRSMPIGIATKTDAGLMLPVLRDAQSENLWQLAAACCSSLSTATKRMFGRCAASQVASASAASFFWRFTNGFT</sequence>
<gene>
    <name evidence="5" type="ORF">A9D14_14530</name>
</gene>
<keyword evidence="3" id="KW-0012">Acyltransferase</keyword>
<evidence type="ECO:0000256" key="2">
    <source>
        <dbReference type="ARBA" id="ARBA00022679"/>
    </source>
</evidence>
<geneLocation type="plasmid" evidence="6">
    <name>pcme4a9i</name>
</geneLocation>
<dbReference type="GO" id="GO:0031405">
    <property type="term" value="F:lipoic acid binding"/>
    <property type="evidence" value="ECO:0007669"/>
    <property type="project" value="TreeGrafter"/>
</dbReference>
<dbReference type="KEGG" id="cman:A9D14_14530"/>
<dbReference type="Pfam" id="PF00198">
    <property type="entry name" value="2-oxoacid_dh"/>
    <property type="match status" value="1"/>
</dbReference>
<comment type="cofactor">
    <cofactor evidence="1">
        <name>(R)-lipoate</name>
        <dbReference type="ChEBI" id="CHEBI:83088"/>
    </cofactor>
</comment>
<dbReference type="EMBL" id="CP019603">
    <property type="protein sequence ID" value="ARU17603.1"/>
    <property type="molecule type" value="Genomic_DNA"/>
</dbReference>
<keyword evidence="2" id="KW-0808">Transferase</keyword>
<name>A0A1Z1FFU3_9SPHN</name>
<evidence type="ECO:0000256" key="1">
    <source>
        <dbReference type="ARBA" id="ARBA00001938"/>
    </source>
</evidence>
<dbReference type="SUPFAM" id="SSF52777">
    <property type="entry name" value="CoA-dependent acyltransferases"/>
    <property type="match status" value="1"/>
</dbReference>
<feature type="domain" description="2-oxoacid dehydrogenase acyltransferase catalytic" evidence="4">
    <location>
        <begin position="1"/>
        <end position="114"/>
    </location>
</feature>
<reference evidence="5 6" key="1">
    <citation type="submission" date="2017-01" db="EMBL/GenBank/DDBJ databases">
        <title>Complete genome sequence of esterase-producing bacterium Croceicoccus marinus E4A9.</title>
        <authorList>
            <person name="Wu Y.-H."/>
            <person name="Cheng H."/>
            <person name="Xu L."/>
            <person name="Huo Y.-Y."/>
            <person name="Wang C.-S."/>
            <person name="Xu X.-W."/>
        </authorList>
    </citation>
    <scope>NUCLEOTIDE SEQUENCE [LARGE SCALE GENOMIC DNA]</scope>
    <source>
        <strain evidence="5 6">E4A9</strain>
        <plasmid evidence="6">Plasmid pcme4a9i</plasmid>
    </source>
</reference>
<evidence type="ECO:0000313" key="6">
    <source>
        <dbReference type="Proteomes" id="UP000195807"/>
    </source>
</evidence>
<keyword evidence="6" id="KW-1185">Reference proteome</keyword>
<evidence type="ECO:0000259" key="4">
    <source>
        <dbReference type="Pfam" id="PF00198"/>
    </source>
</evidence>
<dbReference type="AlphaFoldDB" id="A0A1Z1FFU3"/>
<keyword evidence="5" id="KW-0614">Plasmid</keyword>
<dbReference type="InterPro" id="IPR050743">
    <property type="entry name" value="2-oxoacid_DH_E2_comp"/>
</dbReference>
<dbReference type="Proteomes" id="UP000195807">
    <property type="component" value="Plasmid pCME4A9I"/>
</dbReference>
<evidence type="ECO:0000313" key="5">
    <source>
        <dbReference type="EMBL" id="ARU17603.1"/>
    </source>
</evidence>
<dbReference type="GO" id="GO:0005737">
    <property type="term" value="C:cytoplasm"/>
    <property type="evidence" value="ECO:0007669"/>
    <property type="project" value="TreeGrafter"/>
</dbReference>
<dbReference type="GO" id="GO:0016407">
    <property type="term" value="F:acetyltransferase activity"/>
    <property type="evidence" value="ECO:0007669"/>
    <property type="project" value="TreeGrafter"/>
</dbReference>
<dbReference type="Gene3D" id="3.30.559.10">
    <property type="entry name" value="Chloramphenicol acetyltransferase-like domain"/>
    <property type="match status" value="1"/>
</dbReference>
<dbReference type="PANTHER" id="PTHR43178">
    <property type="entry name" value="DIHYDROLIPOAMIDE ACETYLTRANSFERASE COMPONENT OF PYRUVATE DEHYDROGENASE COMPLEX"/>
    <property type="match status" value="1"/>
</dbReference>
<dbReference type="InterPro" id="IPR023213">
    <property type="entry name" value="CAT-like_dom_sf"/>
</dbReference>
<dbReference type="STRING" id="450378.GCA_001661675_02918"/>
<dbReference type="InterPro" id="IPR001078">
    <property type="entry name" value="2-oxoacid_DH_actylTfrase"/>
</dbReference>
<proteinExistence type="predicted"/>
<accession>A0A1Z1FFU3</accession>
<protein>
    <recommendedName>
        <fullName evidence="4">2-oxoacid dehydrogenase acyltransferase catalytic domain-containing protein</fullName>
    </recommendedName>
</protein>
<dbReference type="PANTHER" id="PTHR43178:SF5">
    <property type="entry name" value="LIPOAMIDE ACYLTRANSFERASE COMPONENT OF BRANCHED-CHAIN ALPHA-KETO ACID DEHYDROGENASE COMPLEX, MITOCHONDRIAL"/>
    <property type="match status" value="1"/>
</dbReference>
<organism evidence="5 6">
    <name type="scientific">Croceicoccus marinus</name>
    <dbReference type="NCBI Taxonomy" id="450378"/>
    <lineage>
        <taxon>Bacteria</taxon>
        <taxon>Pseudomonadati</taxon>
        <taxon>Pseudomonadota</taxon>
        <taxon>Alphaproteobacteria</taxon>
        <taxon>Sphingomonadales</taxon>
        <taxon>Erythrobacteraceae</taxon>
        <taxon>Croceicoccus</taxon>
    </lineage>
</organism>